<evidence type="ECO:0000256" key="5">
    <source>
        <dbReference type="ARBA" id="ARBA00022692"/>
    </source>
</evidence>
<feature type="transmembrane region" description="Helical" evidence="8">
    <location>
        <begin position="71"/>
        <end position="92"/>
    </location>
</feature>
<keyword evidence="6 8" id="KW-1133">Transmembrane helix</keyword>
<keyword evidence="11" id="KW-1185">Reference proteome</keyword>
<dbReference type="AlphaFoldDB" id="A0A244CLW8"/>
<dbReference type="UniPathway" id="UPA00895"/>
<name>A0A244CLW8_PSEDV</name>
<dbReference type="GO" id="GO:0016020">
    <property type="term" value="C:membrane"/>
    <property type="evidence" value="ECO:0007669"/>
    <property type="project" value="UniProtKB-SubCell"/>
</dbReference>
<dbReference type="GO" id="GO:0030416">
    <property type="term" value="P:methylamine metabolic process"/>
    <property type="evidence" value="ECO:0007669"/>
    <property type="project" value="InterPro"/>
</dbReference>
<comment type="caution">
    <text evidence="10">The sequence shown here is derived from an EMBL/GenBank/DDBJ whole genome shotgun (WGS) entry which is preliminary data.</text>
</comment>
<dbReference type="Pfam" id="PF07291">
    <property type="entry name" value="MauE"/>
    <property type="match status" value="1"/>
</dbReference>
<comment type="function">
    <text evidence="1">May be specifically involved in the processing, transport, and/or maturation of the MADH beta-subunit.</text>
</comment>
<evidence type="ECO:0000256" key="3">
    <source>
        <dbReference type="ARBA" id="ARBA00004856"/>
    </source>
</evidence>
<evidence type="ECO:0000256" key="6">
    <source>
        <dbReference type="ARBA" id="ARBA00022989"/>
    </source>
</evidence>
<comment type="pathway">
    <text evidence="3">One-carbon metabolism; methylamine degradation.</text>
</comment>
<evidence type="ECO:0000256" key="2">
    <source>
        <dbReference type="ARBA" id="ARBA00004141"/>
    </source>
</evidence>
<sequence length="166" mass="18922">MPLISCFFAMVIAFTFIYAGIKKYKVFDEFQSTLEMTFKIPTSISKFVAISVISFELSLLPIFIFGPNDLLIYQIICFMMFIFFCIPLYAVLTKKTIQCNCFGQSSALGWEDLLRNMMLLIASVFLCISPPLPMFYLSIIIIILLALCLVVLMINLKSISAFIRPE</sequence>
<comment type="subcellular location">
    <subcellularLocation>
        <location evidence="2">Membrane</location>
        <topology evidence="2">Multi-pass membrane protein</topology>
    </subcellularLocation>
</comment>
<protein>
    <recommendedName>
        <fullName evidence="4">Methylamine utilization protein MauE</fullName>
    </recommendedName>
</protein>
<dbReference type="InterPro" id="IPR009908">
    <property type="entry name" value="Methylamine_util_MauE"/>
</dbReference>
<feature type="transmembrane region" description="Helical" evidence="8">
    <location>
        <begin position="135"/>
        <end position="156"/>
    </location>
</feature>
<feature type="transmembrane region" description="Helical" evidence="8">
    <location>
        <begin position="113"/>
        <end position="129"/>
    </location>
</feature>
<evidence type="ECO:0000256" key="7">
    <source>
        <dbReference type="ARBA" id="ARBA00023136"/>
    </source>
</evidence>
<proteinExistence type="predicted"/>
<organism evidence="10 11">
    <name type="scientific">Pseudoalteromonas ulvae</name>
    <dbReference type="NCBI Taxonomy" id="107327"/>
    <lineage>
        <taxon>Bacteria</taxon>
        <taxon>Pseudomonadati</taxon>
        <taxon>Pseudomonadota</taxon>
        <taxon>Gammaproteobacteria</taxon>
        <taxon>Alteromonadales</taxon>
        <taxon>Pseudoalteromonadaceae</taxon>
        <taxon>Pseudoalteromonas</taxon>
    </lineage>
</organism>
<keyword evidence="7 8" id="KW-0472">Membrane</keyword>
<evidence type="ECO:0000313" key="11">
    <source>
        <dbReference type="Proteomes" id="UP000194841"/>
    </source>
</evidence>
<evidence type="ECO:0000313" key="10">
    <source>
        <dbReference type="EMBL" id="OUL56506.1"/>
    </source>
</evidence>
<feature type="domain" description="Methylamine utilisation protein MauE" evidence="9">
    <location>
        <begin position="3"/>
        <end position="128"/>
    </location>
</feature>
<dbReference type="Proteomes" id="UP000194841">
    <property type="component" value="Unassembled WGS sequence"/>
</dbReference>
<dbReference type="RefSeq" id="WP_086745477.1">
    <property type="nucleotide sequence ID" value="NZ_MWPV01000006.1"/>
</dbReference>
<gene>
    <name evidence="10" type="ORF">B1199_17745</name>
</gene>
<keyword evidence="5 8" id="KW-0812">Transmembrane</keyword>
<evidence type="ECO:0000259" key="9">
    <source>
        <dbReference type="Pfam" id="PF07291"/>
    </source>
</evidence>
<accession>A0A244CLW8</accession>
<evidence type="ECO:0000256" key="1">
    <source>
        <dbReference type="ARBA" id="ARBA00003475"/>
    </source>
</evidence>
<reference evidence="10 11" key="1">
    <citation type="submission" date="2017-02" db="EMBL/GenBank/DDBJ databases">
        <title>Pseudoalteromonas ulvae TC14 Genome.</title>
        <authorList>
            <person name="Molmeret M."/>
        </authorList>
    </citation>
    <scope>NUCLEOTIDE SEQUENCE [LARGE SCALE GENOMIC DNA]</scope>
    <source>
        <strain evidence="10">TC14</strain>
    </source>
</reference>
<evidence type="ECO:0000256" key="8">
    <source>
        <dbReference type="SAM" id="Phobius"/>
    </source>
</evidence>
<evidence type="ECO:0000256" key="4">
    <source>
        <dbReference type="ARBA" id="ARBA00019078"/>
    </source>
</evidence>
<feature type="transmembrane region" description="Helical" evidence="8">
    <location>
        <begin position="6"/>
        <end position="24"/>
    </location>
</feature>
<dbReference type="EMBL" id="MWPV01000006">
    <property type="protein sequence ID" value="OUL56506.1"/>
    <property type="molecule type" value="Genomic_DNA"/>
</dbReference>
<feature type="transmembrane region" description="Helical" evidence="8">
    <location>
        <begin position="44"/>
        <end position="65"/>
    </location>
</feature>